<proteinExistence type="predicted"/>
<sequence length="70" mass="7815">MEVENQQGKREDGCNWEFSNGGLRSDRSEARRRKKRPETDGKGGKEGRRKEGKKKNEGLPPTLTISKAGG</sequence>
<protein>
    <submittedName>
        <fullName evidence="2">Uncharacterized protein</fullName>
    </submittedName>
</protein>
<dbReference type="Proteomes" id="UP000315295">
    <property type="component" value="Unassembled WGS sequence"/>
</dbReference>
<dbReference type="EMBL" id="VIEB01000868">
    <property type="protein sequence ID" value="TQD79234.1"/>
    <property type="molecule type" value="Genomic_DNA"/>
</dbReference>
<evidence type="ECO:0000313" key="3">
    <source>
        <dbReference type="Proteomes" id="UP000315295"/>
    </source>
</evidence>
<feature type="region of interest" description="Disordered" evidence="1">
    <location>
        <begin position="1"/>
        <end position="70"/>
    </location>
</feature>
<feature type="compositionally biased region" description="Basic and acidic residues" evidence="1">
    <location>
        <begin position="37"/>
        <end position="57"/>
    </location>
</feature>
<evidence type="ECO:0000313" key="2">
    <source>
        <dbReference type="EMBL" id="TQD79234.1"/>
    </source>
</evidence>
<keyword evidence="3" id="KW-1185">Reference proteome</keyword>
<comment type="caution">
    <text evidence="2">The sequence shown here is derived from an EMBL/GenBank/DDBJ whole genome shotgun (WGS) entry which is preliminary data.</text>
</comment>
<reference evidence="2 3" key="1">
    <citation type="journal article" date="2019" name="G3 (Bethesda)">
        <title>Sequencing of a Wild Apple (Malus baccata) Genome Unravels the Differences Between Cultivated and Wild Apple Species Regarding Disease Resistance and Cold Tolerance.</title>
        <authorList>
            <person name="Chen X."/>
        </authorList>
    </citation>
    <scope>NUCLEOTIDE SEQUENCE [LARGE SCALE GENOMIC DNA]</scope>
    <source>
        <strain evidence="3">cv. Shandingzi</strain>
        <tissue evidence="2">Leaves</tissue>
    </source>
</reference>
<gene>
    <name evidence="2" type="ORF">C1H46_035272</name>
</gene>
<organism evidence="2 3">
    <name type="scientific">Malus baccata</name>
    <name type="common">Siberian crab apple</name>
    <name type="synonym">Pyrus baccata</name>
    <dbReference type="NCBI Taxonomy" id="106549"/>
    <lineage>
        <taxon>Eukaryota</taxon>
        <taxon>Viridiplantae</taxon>
        <taxon>Streptophyta</taxon>
        <taxon>Embryophyta</taxon>
        <taxon>Tracheophyta</taxon>
        <taxon>Spermatophyta</taxon>
        <taxon>Magnoliopsida</taxon>
        <taxon>eudicotyledons</taxon>
        <taxon>Gunneridae</taxon>
        <taxon>Pentapetalae</taxon>
        <taxon>rosids</taxon>
        <taxon>fabids</taxon>
        <taxon>Rosales</taxon>
        <taxon>Rosaceae</taxon>
        <taxon>Amygdaloideae</taxon>
        <taxon>Maleae</taxon>
        <taxon>Malus</taxon>
    </lineage>
</organism>
<dbReference type="AlphaFoldDB" id="A0A540KYC5"/>
<evidence type="ECO:0000256" key="1">
    <source>
        <dbReference type="SAM" id="MobiDB-lite"/>
    </source>
</evidence>
<name>A0A540KYC5_MALBA</name>
<accession>A0A540KYC5</accession>